<evidence type="ECO:0000256" key="7">
    <source>
        <dbReference type="ARBA" id="ARBA00023065"/>
    </source>
</evidence>
<dbReference type="PIRSF" id="PIRSF006603">
    <property type="entry name" value="DinF"/>
    <property type="match status" value="1"/>
</dbReference>
<dbReference type="CDD" id="cd13141">
    <property type="entry name" value="MATE_like_13"/>
    <property type="match status" value="1"/>
</dbReference>
<feature type="transmembrane region" description="Helical" evidence="10">
    <location>
        <begin position="315"/>
        <end position="337"/>
    </location>
</feature>
<evidence type="ECO:0000256" key="9">
    <source>
        <dbReference type="ARBA" id="ARBA00031636"/>
    </source>
</evidence>
<evidence type="ECO:0000256" key="10">
    <source>
        <dbReference type="SAM" id="Phobius"/>
    </source>
</evidence>
<name>A0ABN1L629_9GAMM</name>
<organism evidence="11 12">
    <name type="scientific">Colwellia asteriadis</name>
    <dbReference type="NCBI Taxonomy" id="517723"/>
    <lineage>
        <taxon>Bacteria</taxon>
        <taxon>Pseudomonadati</taxon>
        <taxon>Pseudomonadota</taxon>
        <taxon>Gammaproteobacteria</taxon>
        <taxon>Alteromonadales</taxon>
        <taxon>Colwelliaceae</taxon>
        <taxon>Colwellia</taxon>
    </lineage>
</organism>
<accession>A0ABN1L629</accession>
<dbReference type="EMBL" id="BAAAFA010000004">
    <property type="protein sequence ID" value="GAA0816004.1"/>
    <property type="molecule type" value="Genomic_DNA"/>
</dbReference>
<feature type="transmembrane region" description="Helical" evidence="10">
    <location>
        <begin position="45"/>
        <end position="68"/>
    </location>
</feature>
<proteinExistence type="predicted"/>
<dbReference type="InterPro" id="IPR050222">
    <property type="entry name" value="MATE_MdtK"/>
</dbReference>
<keyword evidence="5 10" id="KW-0812">Transmembrane</keyword>
<feature type="transmembrane region" description="Helical" evidence="10">
    <location>
        <begin position="12"/>
        <end position="33"/>
    </location>
</feature>
<evidence type="ECO:0000256" key="8">
    <source>
        <dbReference type="ARBA" id="ARBA00023136"/>
    </source>
</evidence>
<feature type="transmembrane region" description="Helical" evidence="10">
    <location>
        <begin position="385"/>
        <end position="404"/>
    </location>
</feature>
<evidence type="ECO:0000256" key="2">
    <source>
        <dbReference type="ARBA" id="ARBA00022448"/>
    </source>
</evidence>
<feature type="transmembrane region" description="Helical" evidence="10">
    <location>
        <begin position="283"/>
        <end position="303"/>
    </location>
</feature>
<evidence type="ECO:0000313" key="12">
    <source>
        <dbReference type="Proteomes" id="UP001500021"/>
    </source>
</evidence>
<keyword evidence="12" id="KW-1185">Reference proteome</keyword>
<keyword evidence="6 10" id="KW-1133">Transmembrane helix</keyword>
<feature type="transmembrane region" description="Helical" evidence="10">
    <location>
        <begin position="357"/>
        <end position="378"/>
    </location>
</feature>
<comment type="subcellular location">
    <subcellularLocation>
        <location evidence="1">Cell inner membrane</location>
        <topology evidence="1">Multi-pass membrane protein</topology>
    </subcellularLocation>
</comment>
<dbReference type="NCBIfam" id="TIGR00797">
    <property type="entry name" value="matE"/>
    <property type="match status" value="1"/>
</dbReference>
<feature type="transmembrane region" description="Helical" evidence="10">
    <location>
        <begin position="416"/>
        <end position="435"/>
    </location>
</feature>
<dbReference type="PANTHER" id="PTHR43298">
    <property type="entry name" value="MULTIDRUG RESISTANCE PROTEIN NORM-RELATED"/>
    <property type="match status" value="1"/>
</dbReference>
<feature type="transmembrane region" description="Helical" evidence="10">
    <location>
        <begin position="132"/>
        <end position="151"/>
    </location>
</feature>
<dbReference type="InterPro" id="IPR048279">
    <property type="entry name" value="MdtK-like"/>
</dbReference>
<dbReference type="PANTHER" id="PTHR43298:SF2">
    <property type="entry name" value="FMN_FAD EXPORTER YEEO-RELATED"/>
    <property type="match status" value="1"/>
</dbReference>
<reference evidence="11 12" key="1">
    <citation type="journal article" date="2019" name="Int. J. Syst. Evol. Microbiol.">
        <title>The Global Catalogue of Microorganisms (GCM) 10K type strain sequencing project: providing services to taxonomists for standard genome sequencing and annotation.</title>
        <authorList>
            <consortium name="The Broad Institute Genomics Platform"/>
            <consortium name="The Broad Institute Genome Sequencing Center for Infectious Disease"/>
            <person name="Wu L."/>
            <person name="Ma J."/>
        </authorList>
    </citation>
    <scope>NUCLEOTIDE SEQUENCE [LARGE SCALE GENOMIC DNA]</scope>
    <source>
        <strain evidence="11 12">JCM 15608</strain>
    </source>
</reference>
<keyword evidence="7" id="KW-0406">Ion transport</keyword>
<protein>
    <recommendedName>
        <fullName evidence="9">Multidrug-efflux transporter</fullName>
    </recommendedName>
</protein>
<keyword evidence="3" id="KW-0050">Antiport</keyword>
<dbReference type="RefSeq" id="WP_343816754.1">
    <property type="nucleotide sequence ID" value="NZ_BAAAFA010000004.1"/>
</dbReference>
<dbReference type="InterPro" id="IPR002528">
    <property type="entry name" value="MATE_fam"/>
</dbReference>
<feature type="transmembrane region" description="Helical" evidence="10">
    <location>
        <begin position="187"/>
        <end position="214"/>
    </location>
</feature>
<feature type="transmembrane region" description="Helical" evidence="10">
    <location>
        <begin position="89"/>
        <end position="112"/>
    </location>
</feature>
<keyword evidence="2" id="KW-0813">Transport</keyword>
<keyword evidence="8 10" id="KW-0472">Membrane</keyword>
<sequence length="465" mass="50732">MKDLSQGSIPKHLITMATPMMIGMFIQTLYFIVDLYFVGKLGAAALAGLSLAGNAMFLIFALTQILNVSTASLIAHAVGAKQHHEANDIFNQSMMLSSVIGVVVCILGYLSAETYLSNISQDPETIAMGLTYLHWFIPCMALQFVMVSISAALRGTGIVKPTMIIQTLSILLNIVLSPILIEGFGTGYAMGIAGAGLASSLSVIFAVILLCYYFKVAEKYIYIDFSLWRIDLPRIKKLLVIGLPAGGEFFLMFIYMGSIYWLIQPFGADAQAGFGLGSRIMQSLFLPAMAIAFAAPAIAGQNFGAKNYARVKETFTWTAIMTCSFMTLITLACLAQPELMLQGFTDNNNVLLTSTVFLQIICFNFIPSGLAFTCSGMFQALGNTVPALISTAVRLTTFIIPAIWLSQQAQFTIEQLWYVSVATVCIQAAVSLYLLKREFKKRLSTQPQENLDTLPTKEVMKSPPL</sequence>
<comment type="caution">
    <text evidence="11">The sequence shown here is derived from an EMBL/GenBank/DDBJ whole genome shotgun (WGS) entry which is preliminary data.</text>
</comment>
<evidence type="ECO:0000313" key="11">
    <source>
        <dbReference type="EMBL" id="GAA0816004.1"/>
    </source>
</evidence>
<evidence type="ECO:0000256" key="6">
    <source>
        <dbReference type="ARBA" id="ARBA00022989"/>
    </source>
</evidence>
<gene>
    <name evidence="11" type="ORF">GCM10009111_15140</name>
</gene>
<feature type="transmembrane region" description="Helical" evidence="10">
    <location>
        <begin position="238"/>
        <end position="263"/>
    </location>
</feature>
<evidence type="ECO:0000256" key="3">
    <source>
        <dbReference type="ARBA" id="ARBA00022449"/>
    </source>
</evidence>
<dbReference type="Proteomes" id="UP001500021">
    <property type="component" value="Unassembled WGS sequence"/>
</dbReference>
<evidence type="ECO:0000256" key="5">
    <source>
        <dbReference type="ARBA" id="ARBA00022692"/>
    </source>
</evidence>
<evidence type="ECO:0000256" key="1">
    <source>
        <dbReference type="ARBA" id="ARBA00004429"/>
    </source>
</evidence>
<keyword evidence="4" id="KW-1003">Cell membrane</keyword>
<evidence type="ECO:0000256" key="4">
    <source>
        <dbReference type="ARBA" id="ARBA00022475"/>
    </source>
</evidence>
<dbReference type="Pfam" id="PF01554">
    <property type="entry name" value="MatE"/>
    <property type="match status" value="2"/>
</dbReference>
<feature type="transmembrane region" description="Helical" evidence="10">
    <location>
        <begin position="163"/>
        <end position="181"/>
    </location>
</feature>